<feature type="transmembrane region" description="Helical" evidence="3">
    <location>
        <begin position="265"/>
        <end position="284"/>
    </location>
</feature>
<dbReference type="PANTHER" id="PTHR24223:SF448">
    <property type="entry name" value="FI20146P1-RELATED"/>
    <property type="match status" value="1"/>
</dbReference>
<dbReference type="RefSeq" id="XP_028137543.1">
    <property type="nucleotide sequence ID" value="XM_028281742.1"/>
</dbReference>
<keyword evidence="1" id="KW-0547">Nucleotide-binding</keyword>
<accession>A0A6P7FXE8</accession>
<evidence type="ECO:0000313" key="5">
    <source>
        <dbReference type="RefSeq" id="XP_028137543.1"/>
    </source>
</evidence>
<evidence type="ECO:0000256" key="1">
    <source>
        <dbReference type="ARBA" id="ARBA00022741"/>
    </source>
</evidence>
<dbReference type="PANTHER" id="PTHR24223">
    <property type="entry name" value="ATP-BINDING CASSETTE SUB-FAMILY C"/>
    <property type="match status" value="1"/>
</dbReference>
<dbReference type="GO" id="GO:0042626">
    <property type="term" value="F:ATPase-coupled transmembrane transporter activity"/>
    <property type="evidence" value="ECO:0007669"/>
    <property type="project" value="TreeGrafter"/>
</dbReference>
<dbReference type="InParanoid" id="A0A6P7FXE8"/>
<organism evidence="5">
    <name type="scientific">Diabrotica virgifera virgifera</name>
    <name type="common">western corn rootworm</name>
    <dbReference type="NCBI Taxonomy" id="50390"/>
    <lineage>
        <taxon>Eukaryota</taxon>
        <taxon>Metazoa</taxon>
        <taxon>Ecdysozoa</taxon>
        <taxon>Arthropoda</taxon>
        <taxon>Hexapoda</taxon>
        <taxon>Insecta</taxon>
        <taxon>Pterygota</taxon>
        <taxon>Neoptera</taxon>
        <taxon>Endopterygota</taxon>
        <taxon>Coleoptera</taxon>
        <taxon>Polyphaga</taxon>
        <taxon>Cucujiformia</taxon>
        <taxon>Chrysomeloidea</taxon>
        <taxon>Chrysomelidae</taxon>
        <taxon>Galerucinae</taxon>
        <taxon>Diabroticina</taxon>
        <taxon>Diabroticites</taxon>
        <taxon>Diabrotica</taxon>
    </lineage>
</organism>
<dbReference type="GO" id="GO:0016887">
    <property type="term" value="F:ATP hydrolysis activity"/>
    <property type="evidence" value="ECO:0007669"/>
    <property type="project" value="InterPro"/>
</dbReference>
<dbReference type="Gene3D" id="3.40.50.300">
    <property type="entry name" value="P-loop containing nucleotide triphosphate hydrolases"/>
    <property type="match status" value="1"/>
</dbReference>
<evidence type="ECO:0000259" key="4">
    <source>
        <dbReference type="PROSITE" id="PS50893"/>
    </source>
</evidence>
<dbReference type="GO" id="GO:0016020">
    <property type="term" value="C:membrane"/>
    <property type="evidence" value="ECO:0007669"/>
    <property type="project" value="TreeGrafter"/>
</dbReference>
<dbReference type="InterPro" id="IPR050173">
    <property type="entry name" value="ABC_transporter_C-like"/>
</dbReference>
<evidence type="ECO:0000256" key="3">
    <source>
        <dbReference type="SAM" id="Phobius"/>
    </source>
</evidence>
<dbReference type="InterPro" id="IPR027417">
    <property type="entry name" value="P-loop_NTPase"/>
</dbReference>
<protein>
    <submittedName>
        <fullName evidence="5">ABC transporter C family member 6-like</fullName>
    </submittedName>
</protein>
<dbReference type="GO" id="GO:0005524">
    <property type="term" value="F:ATP binding"/>
    <property type="evidence" value="ECO:0007669"/>
    <property type="project" value="UniProtKB-KW"/>
</dbReference>
<keyword evidence="3" id="KW-0472">Membrane</keyword>
<name>A0A6P7FXE8_DIAVI</name>
<dbReference type="InterPro" id="IPR017871">
    <property type="entry name" value="ABC_transporter-like_CS"/>
</dbReference>
<keyword evidence="3" id="KW-1133">Transmembrane helix</keyword>
<dbReference type="Pfam" id="PF00005">
    <property type="entry name" value="ABC_tran"/>
    <property type="match status" value="1"/>
</dbReference>
<dbReference type="InterPro" id="IPR003439">
    <property type="entry name" value="ABC_transporter-like_ATP-bd"/>
</dbReference>
<dbReference type="PROSITE" id="PS00211">
    <property type="entry name" value="ABC_TRANSPORTER_1"/>
    <property type="match status" value="1"/>
</dbReference>
<keyword evidence="2" id="KW-0067">ATP-binding</keyword>
<gene>
    <name evidence="5" type="primary">LOC114332035</name>
</gene>
<dbReference type="PROSITE" id="PS50893">
    <property type="entry name" value="ABC_TRANSPORTER_2"/>
    <property type="match status" value="1"/>
</dbReference>
<proteinExistence type="predicted"/>
<keyword evidence="3" id="KW-0812">Transmembrane</keyword>
<evidence type="ECO:0000256" key="2">
    <source>
        <dbReference type="ARBA" id="ARBA00022840"/>
    </source>
</evidence>
<dbReference type="SUPFAM" id="SSF52540">
    <property type="entry name" value="P-loop containing nucleoside triphosphate hydrolases"/>
    <property type="match status" value="1"/>
</dbReference>
<dbReference type="AlphaFoldDB" id="A0A6P7FXE8"/>
<feature type="domain" description="ABC transporter" evidence="4">
    <location>
        <begin position="3"/>
        <end position="210"/>
    </location>
</feature>
<reference evidence="5" key="1">
    <citation type="submission" date="2025-08" db="UniProtKB">
        <authorList>
            <consortium name="RefSeq"/>
        </authorList>
    </citation>
    <scope>IDENTIFICATION</scope>
    <source>
        <tissue evidence="5">Whole insect</tissue>
    </source>
</reference>
<sequence length="299" mass="34252">MDFKNEELLAAIKNRSFLNISKLPSHTQAVERCIKIVTEASSKVCGHSARDGFIRVRLEARQNLPTFENKSQYVTAKKIYNITFKGGRRVQLDMQPPPRANDLKIGDKGANLSKGQKSRINLARALYRNADIYLIDDCLSSLDVNVQRHVFQKCIREFLSDKICIFVTQNLQYTNENDKIIVLNEGKTFVSQNLSEEDDQDIKTILKKEQQLKNLIEVNNNADEVNNDETTEESSLLKKLNIGRNNMYQENKKSGKVDFYTYRKYGNYGGGILVIAIVLVFFIGSQFSKSYTEKILSNW</sequence>